<dbReference type="EC" id="2.1.1.14" evidence="10"/>
<name>A0A660KXI3_9BACL</name>
<keyword evidence="4 10" id="KW-0489">Methyltransferase</keyword>
<keyword evidence="17" id="KW-1185">Reference proteome</keyword>
<dbReference type="GO" id="GO:0008270">
    <property type="term" value="F:zinc ion binding"/>
    <property type="evidence" value="ECO:0007669"/>
    <property type="project" value="InterPro"/>
</dbReference>
<evidence type="ECO:0000256" key="9">
    <source>
        <dbReference type="ARBA" id="ARBA00023167"/>
    </source>
</evidence>
<dbReference type="PIRSF" id="PIRSF000382">
    <property type="entry name" value="MeTrfase_B12_ind"/>
    <property type="match status" value="1"/>
</dbReference>
<feature type="binding site" evidence="12">
    <location>
        <position position="641"/>
    </location>
    <ligand>
        <name>Zn(2+)</name>
        <dbReference type="ChEBI" id="CHEBI:29105"/>
        <label>1</label>
        <note>catalytic</note>
    </ligand>
</feature>
<reference evidence="16 17" key="1">
    <citation type="submission" date="2018-10" db="EMBL/GenBank/DDBJ databases">
        <title>Genomic Encyclopedia of Type Strains, Phase IV (KMG-IV): sequencing the most valuable type-strain genomes for metagenomic binning, comparative biology and taxonomic classification.</title>
        <authorList>
            <person name="Goeker M."/>
        </authorList>
    </citation>
    <scope>NUCLEOTIDE SEQUENCE [LARGE SCALE GENOMIC DNA]</scope>
    <source>
        <strain evidence="16 17">DSM 22653</strain>
    </source>
</reference>
<feature type="binding site" evidence="10 11">
    <location>
        <position position="559"/>
    </location>
    <ligand>
        <name>5-methyltetrahydropteroyltri-L-glutamate</name>
        <dbReference type="ChEBI" id="CHEBI:58207"/>
    </ligand>
</feature>
<dbReference type="AlphaFoldDB" id="A0A660KXI3"/>
<evidence type="ECO:0000256" key="5">
    <source>
        <dbReference type="ARBA" id="ARBA00022605"/>
    </source>
</evidence>
<evidence type="ECO:0000259" key="15">
    <source>
        <dbReference type="Pfam" id="PF08267"/>
    </source>
</evidence>
<evidence type="ECO:0000313" key="16">
    <source>
        <dbReference type="EMBL" id="RKQ84736.1"/>
    </source>
</evidence>
<feature type="binding site" evidence="12">
    <location>
        <position position="639"/>
    </location>
    <ligand>
        <name>Zn(2+)</name>
        <dbReference type="ChEBI" id="CHEBI:29105"/>
        <label>1</label>
        <note>catalytic</note>
    </ligand>
</feature>
<comment type="similarity">
    <text evidence="3 10">Belongs to the vitamin-B12 independent methionine synthase family.</text>
</comment>
<keyword evidence="6 10" id="KW-0808">Transferase</keyword>
<comment type="cofactor">
    <cofactor evidence="12">
        <name>Zn(2+)</name>
        <dbReference type="ChEBI" id="CHEBI:29105"/>
    </cofactor>
    <text evidence="12">Binds 2 Zn(2+) ions per subunit.</text>
</comment>
<feature type="binding site" evidence="12">
    <location>
        <position position="724"/>
    </location>
    <ligand>
        <name>Zn(2+)</name>
        <dbReference type="ChEBI" id="CHEBI:29105"/>
        <label>1</label>
        <note>catalytic</note>
    </ligand>
</feature>
<evidence type="ECO:0000256" key="3">
    <source>
        <dbReference type="ARBA" id="ARBA00009553"/>
    </source>
</evidence>
<feature type="binding site" evidence="12">
    <location>
        <position position="663"/>
    </location>
    <ligand>
        <name>Zn(2+)</name>
        <dbReference type="ChEBI" id="CHEBI:29105"/>
        <label>1</label>
        <note>catalytic</note>
    </ligand>
</feature>
<dbReference type="CDD" id="cd03312">
    <property type="entry name" value="CIMS_N_terminal_like"/>
    <property type="match status" value="1"/>
</dbReference>
<evidence type="ECO:0000256" key="2">
    <source>
        <dbReference type="ARBA" id="ARBA00004681"/>
    </source>
</evidence>
<keyword evidence="5 10" id="KW-0028">Amino-acid biosynthesis</keyword>
<dbReference type="InterPro" id="IPR002629">
    <property type="entry name" value="Met_Synth_C/arc"/>
</dbReference>
<organism evidence="16 17">
    <name type="scientific">Brockia lithotrophica</name>
    <dbReference type="NCBI Taxonomy" id="933949"/>
    <lineage>
        <taxon>Bacteria</taxon>
        <taxon>Bacillati</taxon>
        <taxon>Bacillota</taxon>
        <taxon>Bacilli</taxon>
        <taxon>Bacillales</taxon>
        <taxon>Bacillales Family X. Incertae Sedis</taxon>
        <taxon>Brockia</taxon>
    </lineage>
</organism>
<feature type="binding site" evidence="11">
    <location>
        <position position="20"/>
    </location>
    <ligand>
        <name>5-methyltetrahydropteroyltri-L-glutamate</name>
        <dbReference type="ChEBI" id="CHEBI:58207"/>
    </ligand>
</feature>
<dbReference type="RefSeq" id="WP_121444473.1">
    <property type="nucleotide sequence ID" value="NZ_RBIJ01000003.1"/>
</dbReference>
<feature type="binding site" evidence="10">
    <location>
        <position position="724"/>
    </location>
    <ligand>
        <name>Zn(2+)</name>
        <dbReference type="ChEBI" id="CHEBI:29105"/>
        <note>catalytic</note>
    </ligand>
</feature>
<evidence type="ECO:0000256" key="1">
    <source>
        <dbReference type="ARBA" id="ARBA00002777"/>
    </source>
</evidence>
<dbReference type="Gene3D" id="3.20.20.210">
    <property type="match status" value="2"/>
</dbReference>
<dbReference type="NCBIfam" id="NF003556">
    <property type="entry name" value="PRK05222.1"/>
    <property type="match status" value="1"/>
</dbReference>
<dbReference type="UniPathway" id="UPA00051">
    <property type="reaction ID" value="UER00082"/>
</dbReference>
<evidence type="ECO:0000256" key="13">
    <source>
        <dbReference type="PIRSR" id="PIRSR000382-3"/>
    </source>
</evidence>
<feature type="binding site" evidence="10">
    <location>
        <position position="663"/>
    </location>
    <ligand>
        <name>Zn(2+)</name>
        <dbReference type="ChEBI" id="CHEBI:29105"/>
        <note>catalytic</note>
    </ligand>
</feature>
<evidence type="ECO:0000256" key="10">
    <source>
        <dbReference type="HAMAP-Rule" id="MF_00172"/>
    </source>
</evidence>
<feature type="binding site" evidence="10">
    <location>
        <begin position="17"/>
        <end position="20"/>
    </location>
    <ligand>
        <name>5-methyltetrahydropteroyltri-L-glutamate</name>
        <dbReference type="ChEBI" id="CHEBI:58207"/>
    </ligand>
</feature>
<feature type="domain" description="Cobalamin-independent methionine synthase MetE N-terminal" evidence="15">
    <location>
        <begin position="5"/>
        <end position="311"/>
    </location>
</feature>
<accession>A0A660KXI3</accession>
<feature type="domain" description="Cobalamin-independent methionine synthase MetE C-terminal/archaeal" evidence="14">
    <location>
        <begin position="424"/>
        <end position="746"/>
    </location>
</feature>
<evidence type="ECO:0000256" key="6">
    <source>
        <dbReference type="ARBA" id="ARBA00022679"/>
    </source>
</evidence>
<feature type="active site" description="Proton donor" evidence="10 13">
    <location>
        <position position="692"/>
    </location>
</feature>
<dbReference type="InterPro" id="IPR013215">
    <property type="entry name" value="Cbl-indep_Met_Synth_N"/>
</dbReference>
<dbReference type="InterPro" id="IPR006276">
    <property type="entry name" value="Cobalamin-indep_Met_synthase"/>
</dbReference>
<evidence type="ECO:0000256" key="7">
    <source>
        <dbReference type="ARBA" id="ARBA00022723"/>
    </source>
</evidence>
<feature type="binding site" evidence="10 11">
    <location>
        <begin position="429"/>
        <end position="431"/>
    </location>
    <ligand>
        <name>L-methionine</name>
        <dbReference type="ChEBI" id="CHEBI:57844"/>
    </ligand>
</feature>
<dbReference type="NCBIfam" id="TIGR01371">
    <property type="entry name" value="met_syn_B12ind"/>
    <property type="match status" value="1"/>
</dbReference>
<evidence type="ECO:0000256" key="11">
    <source>
        <dbReference type="PIRSR" id="PIRSR000382-1"/>
    </source>
</evidence>
<evidence type="ECO:0000313" key="17">
    <source>
        <dbReference type="Proteomes" id="UP000267019"/>
    </source>
</evidence>
<evidence type="ECO:0000256" key="12">
    <source>
        <dbReference type="PIRSR" id="PIRSR000382-2"/>
    </source>
</evidence>
<comment type="function">
    <text evidence="1 10">Catalyzes the transfer of a methyl group from 5-methyltetrahydrofolate to homocysteine resulting in methionine formation.</text>
</comment>
<feature type="binding site" evidence="10 11">
    <location>
        <position position="597"/>
    </location>
    <ligand>
        <name>L-methionine</name>
        <dbReference type="ChEBI" id="CHEBI:57844"/>
    </ligand>
</feature>
<dbReference type="EMBL" id="RBIJ01000003">
    <property type="protein sequence ID" value="RKQ84736.1"/>
    <property type="molecule type" value="Genomic_DNA"/>
</dbReference>
<protein>
    <recommendedName>
        <fullName evidence="10">5-methyltetrahydropteroyltriglutamate--homocysteine methyltransferase</fullName>
        <ecNumber evidence="10">2.1.1.14</ecNumber>
    </recommendedName>
    <alternativeName>
        <fullName evidence="10">Cobalamin-independent methionine synthase</fullName>
    </alternativeName>
    <alternativeName>
        <fullName evidence="10">Methionine synthase, vitamin-B12 independent isozyme</fullName>
    </alternativeName>
</protein>
<evidence type="ECO:0000256" key="4">
    <source>
        <dbReference type="ARBA" id="ARBA00022603"/>
    </source>
</evidence>
<keyword evidence="8 10" id="KW-0862">Zinc</keyword>
<feature type="binding site" evidence="10 11">
    <location>
        <position position="597"/>
    </location>
    <ligand>
        <name>L-homocysteine</name>
        <dbReference type="ChEBI" id="CHEBI:58199"/>
    </ligand>
</feature>
<proteinExistence type="inferred from homology"/>
<comment type="cofactor">
    <cofactor evidence="10">
        <name>Zn(2+)</name>
        <dbReference type="ChEBI" id="CHEBI:29105"/>
    </cofactor>
    <text evidence="10">Binds 1 zinc ion per subunit.</text>
</comment>
<dbReference type="OrthoDB" id="244285at2"/>
<dbReference type="HAMAP" id="MF_00172">
    <property type="entry name" value="Meth_synth"/>
    <property type="match status" value="1"/>
</dbReference>
<dbReference type="PANTHER" id="PTHR30519">
    <property type="entry name" value="5-METHYLTETRAHYDROPTEROYLTRIGLUTAMATE--HOMOCYSTEINE METHYLTRANSFERASE"/>
    <property type="match status" value="1"/>
</dbReference>
<dbReference type="InterPro" id="IPR038071">
    <property type="entry name" value="UROD/MetE-like_sf"/>
</dbReference>
<evidence type="ECO:0000259" key="14">
    <source>
        <dbReference type="Pfam" id="PF01717"/>
    </source>
</evidence>
<dbReference type="GO" id="GO:0003871">
    <property type="term" value="F:5-methyltetrahydropteroyltriglutamate-homocysteine S-methyltransferase activity"/>
    <property type="evidence" value="ECO:0007669"/>
    <property type="project" value="UniProtKB-UniRule"/>
</dbReference>
<dbReference type="SUPFAM" id="SSF51726">
    <property type="entry name" value="UROD/MetE-like"/>
    <property type="match status" value="2"/>
</dbReference>
<comment type="pathway">
    <text evidence="2 10">Amino-acid biosynthesis; L-methionine biosynthesis via de novo pathway; L-methionine from L-homocysteine (MetE route): step 1/1.</text>
</comment>
<feature type="binding site" evidence="10">
    <location>
        <position position="641"/>
    </location>
    <ligand>
        <name>Zn(2+)</name>
        <dbReference type="ChEBI" id="CHEBI:29105"/>
        <note>catalytic</note>
    </ligand>
</feature>
<feature type="binding site" evidence="10">
    <location>
        <position position="603"/>
    </location>
    <ligand>
        <name>5-methyltetrahydropteroyltri-L-glutamate</name>
        <dbReference type="ChEBI" id="CHEBI:58207"/>
    </ligand>
</feature>
<dbReference type="Pfam" id="PF08267">
    <property type="entry name" value="Meth_synt_1"/>
    <property type="match status" value="1"/>
</dbReference>
<feature type="binding site" evidence="11">
    <location>
        <position position="118"/>
    </location>
    <ligand>
        <name>5-methyltetrahydropteroyltri-L-glutamate</name>
        <dbReference type="ChEBI" id="CHEBI:58207"/>
    </ligand>
</feature>
<keyword evidence="7 10" id="KW-0479">Metal-binding</keyword>
<comment type="caution">
    <text evidence="16">The sequence shown here is derived from an EMBL/GenBank/DDBJ whole genome shotgun (WGS) entry which is preliminary data.</text>
</comment>
<dbReference type="Proteomes" id="UP000267019">
    <property type="component" value="Unassembled WGS sequence"/>
</dbReference>
<feature type="binding site" evidence="10 11">
    <location>
        <position position="482"/>
    </location>
    <ligand>
        <name>L-methionine</name>
        <dbReference type="ChEBI" id="CHEBI:57844"/>
    </ligand>
</feature>
<comment type="caution">
    <text evidence="10">Lacks conserved residue(s) required for the propagation of feature annotation.</text>
</comment>
<dbReference type="GO" id="GO:0009086">
    <property type="term" value="P:methionine biosynthetic process"/>
    <property type="evidence" value="ECO:0007669"/>
    <property type="project" value="UniProtKB-UniRule"/>
</dbReference>
<dbReference type="Pfam" id="PF01717">
    <property type="entry name" value="Meth_synt_2"/>
    <property type="match status" value="1"/>
</dbReference>
<keyword evidence="9 10" id="KW-0486">Methionine biosynthesis</keyword>
<evidence type="ECO:0000256" key="8">
    <source>
        <dbReference type="ARBA" id="ARBA00022833"/>
    </source>
</evidence>
<feature type="binding site" evidence="10 11">
    <location>
        <begin position="429"/>
        <end position="431"/>
    </location>
    <ligand>
        <name>L-homocysteine</name>
        <dbReference type="ChEBI" id="CHEBI:58199"/>
    </ligand>
</feature>
<feature type="binding site" evidence="10">
    <location>
        <position position="639"/>
    </location>
    <ligand>
        <name>Zn(2+)</name>
        <dbReference type="ChEBI" id="CHEBI:29105"/>
        <note>catalytic</note>
    </ligand>
</feature>
<dbReference type="CDD" id="cd03311">
    <property type="entry name" value="CIMS_C_terminal_like"/>
    <property type="match status" value="1"/>
</dbReference>
<comment type="catalytic activity">
    <reaction evidence="10">
        <text>5-methyltetrahydropteroyltri-L-glutamate + L-homocysteine = tetrahydropteroyltri-L-glutamate + L-methionine</text>
        <dbReference type="Rhea" id="RHEA:21196"/>
        <dbReference type="ChEBI" id="CHEBI:57844"/>
        <dbReference type="ChEBI" id="CHEBI:58140"/>
        <dbReference type="ChEBI" id="CHEBI:58199"/>
        <dbReference type="ChEBI" id="CHEBI:58207"/>
        <dbReference type="EC" id="2.1.1.14"/>
    </reaction>
</comment>
<dbReference type="GO" id="GO:0032259">
    <property type="term" value="P:methylation"/>
    <property type="evidence" value="ECO:0007669"/>
    <property type="project" value="UniProtKB-KW"/>
</dbReference>
<feature type="binding site" evidence="10">
    <location>
        <position position="113"/>
    </location>
    <ligand>
        <name>5-methyltetrahydropteroyltri-L-glutamate</name>
        <dbReference type="ChEBI" id="CHEBI:58207"/>
    </ligand>
</feature>
<keyword evidence="10" id="KW-0677">Repeat</keyword>
<gene>
    <name evidence="10" type="primary">metE</name>
    <name evidence="16" type="ORF">C7438_1230</name>
</gene>
<feature type="binding site" evidence="10">
    <location>
        <position position="482"/>
    </location>
    <ligand>
        <name>L-homocysteine</name>
        <dbReference type="ChEBI" id="CHEBI:58199"/>
    </ligand>
</feature>
<sequence>MPLSTANLGYPRLGHRRELKRALEGYWEGKIDRKALLSELEALERAHLTLQRDKGLTYVPVGDFSAYDHVLDHAALFGLLPRRFGYRGGPVDLDLYFAVARGTKEAPASAMVKWFNTNYHYIVPEWEEGVTPELTGEGPVERVRRARAWGIENVRPVLLGPYTFVRLAKGPGVEDVRRAVSALVPLYGEILRRLEAEGVSWVQIDEPALVQDVPEEHLPILEEAYAALVGGLSSLRILLQTYFEAVDHYERIVRLPVHGIGLDFVHGRARNEAALAAHGFPEDKVLGVGLVNGRNVWRTPLGERAEWLKGLTCYVSPERMILQPSTSLLFVPHTVKLEKKLSPELLQVLAFAEEKLDELALLAHALDPSPEIREAYREADEALRRFAAAHPFPAARSEEHVGPRKTPFPERWRLQQERFRLPLFPTTMIGSLPQTEDVRAARARWKRGEWSTETYETFIREEIARWIRIQEDLGIDVLVHGEFERSDMVEFFAEKMGGFAFLERGWVQSYGSRAVRPPIIYGPAAYLEPITVSWTVYAQSLTDRPVKGILTGPVTILQWSYAREDVPRETVARSIAWAMREEVLALERAGIGIIQIDEPAFREALPLKHADWEDYLRWAVETFHILSNGVQDRTQIQSHMCYSKFDDILDAIKALDADVILIETARSHGELISAFEEGGYPNAIGLGVWDIHSPRIPPVEEMVALVERALRVLPKELFWINPDCGLKTRKEEEVLASLRNMLEAARILRQRYGG</sequence>